<keyword evidence="7 11" id="KW-0547">Nucleotide-binding</keyword>
<evidence type="ECO:0000256" key="5">
    <source>
        <dbReference type="ARBA" id="ARBA00022679"/>
    </source>
</evidence>
<evidence type="ECO:0000256" key="8">
    <source>
        <dbReference type="ARBA" id="ARBA00022840"/>
    </source>
</evidence>
<evidence type="ECO:0000256" key="1">
    <source>
        <dbReference type="ARBA" id="ARBA00002324"/>
    </source>
</evidence>
<dbReference type="RefSeq" id="WP_250724858.1">
    <property type="nucleotide sequence ID" value="NZ_CP098400.1"/>
</dbReference>
<dbReference type="InterPro" id="IPR004821">
    <property type="entry name" value="Cyt_trans-like"/>
</dbReference>
<dbReference type="NCBIfam" id="NF000840">
    <property type="entry name" value="PRK00071.1-3"/>
    <property type="match status" value="1"/>
</dbReference>
<evidence type="ECO:0000256" key="6">
    <source>
        <dbReference type="ARBA" id="ARBA00022695"/>
    </source>
</evidence>
<dbReference type="InterPro" id="IPR014729">
    <property type="entry name" value="Rossmann-like_a/b/a_fold"/>
</dbReference>
<dbReference type="GO" id="GO:0009435">
    <property type="term" value="P:NAD+ biosynthetic process"/>
    <property type="evidence" value="ECO:0007669"/>
    <property type="project" value="UniProtKB-UniRule"/>
</dbReference>
<accession>A0A9J6ZRH5</accession>
<name>A0A9J6ZRH5_9BACT</name>
<dbReference type="EC" id="2.7.7.18" evidence="11"/>
<reference evidence="13" key="2">
    <citation type="submission" date="2022-06" db="EMBL/GenBank/DDBJ databases">
        <title>Xiashengella guii gen. nov. sp. nov., a bacterium isolated form anaerobic digestion tank.</title>
        <authorList>
            <person name="Huang H."/>
        </authorList>
    </citation>
    <scope>NUCLEOTIDE SEQUENCE</scope>
    <source>
        <strain evidence="13">Ai-910</strain>
    </source>
</reference>
<dbReference type="SUPFAM" id="SSF52374">
    <property type="entry name" value="Nucleotidylyl transferase"/>
    <property type="match status" value="1"/>
</dbReference>
<reference evidence="13" key="1">
    <citation type="submission" date="2022-05" db="EMBL/GenBank/DDBJ databases">
        <authorList>
            <person name="Sun X."/>
        </authorList>
    </citation>
    <scope>NUCLEOTIDE SEQUENCE</scope>
    <source>
        <strain evidence="13">Ai-910</strain>
    </source>
</reference>
<organism evidence="13 14">
    <name type="scientific">Xiashengella succiniciproducens</name>
    <dbReference type="NCBI Taxonomy" id="2949635"/>
    <lineage>
        <taxon>Bacteria</taxon>
        <taxon>Pseudomonadati</taxon>
        <taxon>Bacteroidota</taxon>
        <taxon>Bacteroidia</taxon>
        <taxon>Marinilabiliales</taxon>
        <taxon>Marinilabiliaceae</taxon>
        <taxon>Xiashengella</taxon>
    </lineage>
</organism>
<dbReference type="NCBIfam" id="TIGR00482">
    <property type="entry name" value="nicotinate (nicotinamide) nucleotide adenylyltransferase"/>
    <property type="match status" value="1"/>
</dbReference>
<evidence type="ECO:0000256" key="11">
    <source>
        <dbReference type="HAMAP-Rule" id="MF_00244"/>
    </source>
</evidence>
<dbReference type="HAMAP" id="MF_00244">
    <property type="entry name" value="NaMN_adenylyltr"/>
    <property type="match status" value="1"/>
</dbReference>
<dbReference type="InterPro" id="IPR005248">
    <property type="entry name" value="NadD/NMNAT"/>
</dbReference>
<dbReference type="GO" id="GO:0004515">
    <property type="term" value="F:nicotinate-nucleotide adenylyltransferase activity"/>
    <property type="evidence" value="ECO:0007669"/>
    <property type="project" value="UniProtKB-UniRule"/>
</dbReference>
<comment type="function">
    <text evidence="1 11">Catalyzes the reversible adenylation of nicotinate mononucleotide (NaMN) to nicotinic acid adenine dinucleotide (NaAD).</text>
</comment>
<dbReference type="Proteomes" id="UP001056426">
    <property type="component" value="Chromosome"/>
</dbReference>
<evidence type="ECO:0000256" key="9">
    <source>
        <dbReference type="ARBA" id="ARBA00023027"/>
    </source>
</evidence>
<keyword evidence="4 11" id="KW-0662">Pyridine nucleotide biosynthesis</keyword>
<dbReference type="AlphaFoldDB" id="A0A9J6ZRH5"/>
<keyword evidence="8 11" id="KW-0067">ATP-binding</keyword>
<evidence type="ECO:0000256" key="2">
    <source>
        <dbReference type="ARBA" id="ARBA00005019"/>
    </source>
</evidence>
<gene>
    <name evidence="11 13" type="primary">nadD</name>
    <name evidence="13" type="ORF">M9189_04230</name>
</gene>
<keyword evidence="6 11" id="KW-0548">Nucleotidyltransferase</keyword>
<evidence type="ECO:0000256" key="10">
    <source>
        <dbReference type="ARBA" id="ARBA00048721"/>
    </source>
</evidence>
<dbReference type="PANTHER" id="PTHR39321">
    <property type="entry name" value="NICOTINATE-NUCLEOTIDE ADENYLYLTRANSFERASE-RELATED"/>
    <property type="match status" value="1"/>
</dbReference>
<dbReference type="CDD" id="cd02165">
    <property type="entry name" value="NMNAT"/>
    <property type="match status" value="1"/>
</dbReference>
<evidence type="ECO:0000313" key="13">
    <source>
        <dbReference type="EMBL" id="URW80556.1"/>
    </source>
</evidence>
<comment type="pathway">
    <text evidence="2 11">Cofactor biosynthesis; NAD(+) biosynthesis; deamido-NAD(+) from nicotinate D-ribonucleotide: step 1/1.</text>
</comment>
<feature type="domain" description="Cytidyltransferase-like" evidence="12">
    <location>
        <begin position="7"/>
        <end position="163"/>
    </location>
</feature>
<dbReference type="Gene3D" id="3.40.50.620">
    <property type="entry name" value="HUPs"/>
    <property type="match status" value="1"/>
</dbReference>
<protein>
    <recommendedName>
        <fullName evidence="11">Probable nicotinate-nucleotide adenylyltransferase</fullName>
        <ecNumber evidence="11">2.7.7.18</ecNumber>
    </recommendedName>
    <alternativeName>
        <fullName evidence="11">Deamido-NAD(+) diphosphorylase</fullName>
    </alternativeName>
    <alternativeName>
        <fullName evidence="11">Deamido-NAD(+) pyrophosphorylase</fullName>
    </alternativeName>
    <alternativeName>
        <fullName evidence="11">Nicotinate mononucleotide adenylyltransferase</fullName>
        <shortName evidence="11">NaMN adenylyltransferase</shortName>
    </alternativeName>
</protein>
<dbReference type="NCBIfam" id="TIGR00125">
    <property type="entry name" value="cyt_tran_rel"/>
    <property type="match status" value="1"/>
</dbReference>
<dbReference type="Pfam" id="PF01467">
    <property type="entry name" value="CTP_transf_like"/>
    <property type="match status" value="1"/>
</dbReference>
<evidence type="ECO:0000313" key="14">
    <source>
        <dbReference type="Proteomes" id="UP001056426"/>
    </source>
</evidence>
<evidence type="ECO:0000256" key="3">
    <source>
        <dbReference type="ARBA" id="ARBA00009014"/>
    </source>
</evidence>
<comment type="catalytic activity">
    <reaction evidence="10 11">
        <text>nicotinate beta-D-ribonucleotide + ATP + H(+) = deamido-NAD(+) + diphosphate</text>
        <dbReference type="Rhea" id="RHEA:22860"/>
        <dbReference type="ChEBI" id="CHEBI:15378"/>
        <dbReference type="ChEBI" id="CHEBI:30616"/>
        <dbReference type="ChEBI" id="CHEBI:33019"/>
        <dbReference type="ChEBI" id="CHEBI:57502"/>
        <dbReference type="ChEBI" id="CHEBI:58437"/>
        <dbReference type="EC" id="2.7.7.18"/>
    </reaction>
</comment>
<dbReference type="KEGG" id="alkq:M9189_04230"/>
<evidence type="ECO:0000256" key="4">
    <source>
        <dbReference type="ARBA" id="ARBA00022642"/>
    </source>
</evidence>
<dbReference type="EMBL" id="CP098400">
    <property type="protein sequence ID" value="URW80556.1"/>
    <property type="molecule type" value="Genomic_DNA"/>
</dbReference>
<evidence type="ECO:0000259" key="12">
    <source>
        <dbReference type="Pfam" id="PF01467"/>
    </source>
</evidence>
<evidence type="ECO:0000256" key="7">
    <source>
        <dbReference type="ARBA" id="ARBA00022741"/>
    </source>
</evidence>
<proteinExistence type="inferred from homology"/>
<keyword evidence="14" id="KW-1185">Reference proteome</keyword>
<sequence length="193" mass="22399">MKKTGILSGSFNPPHIGHLAIANYMLEYEGLDELWFIVSPHNPLKDAGSLVPEDQRLKMVQIAIRDEPRFHASDIEFTLPRPSYTINTLDTLSQRYPDREFYLIMGSDNLLLLDRWKEHERLVSTYKILVYPRPGYPTGDISNPNIRIVEAPLLDISSTVIRESFRQGRKLRYWLPDGLFDHIVAKNIYSRTE</sequence>
<dbReference type="GO" id="GO:0005524">
    <property type="term" value="F:ATP binding"/>
    <property type="evidence" value="ECO:0007669"/>
    <property type="project" value="UniProtKB-KW"/>
</dbReference>
<keyword evidence="5 11" id="KW-0808">Transferase</keyword>
<dbReference type="PANTHER" id="PTHR39321:SF3">
    <property type="entry name" value="PHOSPHOPANTETHEINE ADENYLYLTRANSFERASE"/>
    <property type="match status" value="1"/>
</dbReference>
<keyword evidence="9 11" id="KW-0520">NAD</keyword>
<comment type="similarity">
    <text evidence="3 11">Belongs to the NadD family.</text>
</comment>